<feature type="signal peptide" evidence="1">
    <location>
        <begin position="1"/>
        <end position="22"/>
    </location>
</feature>
<dbReference type="Proteomes" id="UP000236725">
    <property type="component" value="Unassembled WGS sequence"/>
</dbReference>
<evidence type="ECO:0000313" key="4">
    <source>
        <dbReference type="Proteomes" id="UP000236725"/>
    </source>
</evidence>
<dbReference type="AlphaFoldDB" id="A0A8G2F587"/>
<keyword evidence="4" id="KW-1185">Reference proteome</keyword>
<accession>A0A8G2F587</accession>
<dbReference type="EMBL" id="FNVS01000018">
    <property type="protein sequence ID" value="SEG17699.1"/>
    <property type="molecule type" value="Genomic_DNA"/>
</dbReference>
<gene>
    <name evidence="3" type="ORF">SAMN05444001_11840</name>
</gene>
<evidence type="ECO:0000256" key="1">
    <source>
        <dbReference type="SAM" id="SignalP"/>
    </source>
</evidence>
<dbReference type="InterPro" id="IPR025665">
    <property type="entry name" value="Beta-barrel_OMP_2"/>
</dbReference>
<organism evidence="3 4">
    <name type="scientific">Parabacteroides chinchillae</name>
    <dbReference type="NCBI Taxonomy" id="871327"/>
    <lineage>
        <taxon>Bacteria</taxon>
        <taxon>Pseudomonadati</taxon>
        <taxon>Bacteroidota</taxon>
        <taxon>Bacteroidia</taxon>
        <taxon>Bacteroidales</taxon>
        <taxon>Tannerellaceae</taxon>
        <taxon>Parabacteroides</taxon>
    </lineage>
</organism>
<proteinExistence type="predicted"/>
<sequence>MKKIAGLLLIALFALTVVPAKAQVKFGIKGGVNISSVHFNKDILNSSNVTGFQVGPMIEAMMPMFGMGIDAAVLYSQKGVDASNSINSKSLKTDYLDIPVNLKWKFGLPIVKVYLAAGPYIGFRVGGDKIWDIPGQIDGELKAKNFNAGLNFGAGVELIKHLQVGFNYGLGLTDDFSASKVDLKAKNRGWSVTAAILF</sequence>
<feature type="chain" id="PRO_5034516210" evidence="1">
    <location>
        <begin position="23"/>
        <end position="198"/>
    </location>
</feature>
<comment type="caution">
    <text evidence="3">The sequence shown here is derived from an EMBL/GenBank/DDBJ whole genome shotgun (WGS) entry which is preliminary data.</text>
</comment>
<dbReference type="Pfam" id="PF13568">
    <property type="entry name" value="OMP_b-brl_2"/>
    <property type="match status" value="1"/>
</dbReference>
<protein>
    <submittedName>
        <fullName evidence="3">Outer membrane protein beta-barrel domain-containing protein</fullName>
    </submittedName>
</protein>
<evidence type="ECO:0000313" key="3">
    <source>
        <dbReference type="EMBL" id="SEG17699.1"/>
    </source>
</evidence>
<reference evidence="3 4" key="1">
    <citation type="submission" date="2016-10" db="EMBL/GenBank/DDBJ databases">
        <authorList>
            <person name="Varghese N."/>
            <person name="Submissions S."/>
        </authorList>
    </citation>
    <scope>NUCLEOTIDE SEQUENCE [LARGE SCALE GENOMIC DNA]</scope>
    <source>
        <strain evidence="3 4">DSM 29073</strain>
    </source>
</reference>
<dbReference type="RefSeq" id="WP_099463505.1">
    <property type="nucleotide sequence ID" value="NZ_FNVS01000018.1"/>
</dbReference>
<feature type="domain" description="Outer membrane protein beta-barrel" evidence="2">
    <location>
        <begin position="23"/>
        <end position="174"/>
    </location>
</feature>
<name>A0A8G2F587_9BACT</name>
<keyword evidence="1" id="KW-0732">Signal</keyword>
<evidence type="ECO:0000259" key="2">
    <source>
        <dbReference type="Pfam" id="PF13568"/>
    </source>
</evidence>